<sequence>MNKCKNVSLTVYLNSSSQQDYLKRFYSLNLGDHRPPVRSVRSASTMEEKIREMQNFFGLKETGNMDPHTLNVMKEARCGVPDVDNFGFYPNRPKWKNHIITYTIARYTPDMKKEDVEKSVRSALKMWSDATPLKFIKLNHRKADIILCFPVAHGDFFPFDGPGGVLAHAFMPGMGMGGDVHFDEDETWTAGTQGYSLLSVAAHELGHSLGLTHSRDPSAIMYPNYRHQSNAKYSLSNDDVMGIQTLYGRPNKKLETQVASKKCDPTFPQLFDAVTLIENEICFFKNRYNVLTTYWNHLTQGHITTYLPSISSQIDAAYDIPAKGVAYIFTGRVMGSLRAGSIYEYGFSSRVRRVDAAVHVSEYGKTMFFVGEYDEHNRRMDPGFPRLIRNDWSGVPRRVDAAFKLQGKKKKKKGKKTQELQNVDLSSQLQIEYN</sequence>
<feature type="binding site" evidence="21">
    <location>
        <position position="177"/>
    </location>
    <ligand>
        <name>Ca(2+)</name>
        <dbReference type="ChEBI" id="CHEBI:29108"/>
        <label>2</label>
    </ligand>
</feature>
<comment type="cofactor">
    <cofactor evidence="21">
        <name>Zn(2+)</name>
        <dbReference type="ChEBI" id="CHEBI:29105"/>
    </cofactor>
    <text evidence="21">Binds 2 Zn(2+) ions per subunit.</text>
</comment>
<dbReference type="InterPro" id="IPR036375">
    <property type="entry name" value="Hemopexin-like_dom_sf"/>
</dbReference>
<dbReference type="CDD" id="cd00094">
    <property type="entry name" value="HX"/>
    <property type="match status" value="1"/>
</dbReference>
<dbReference type="SUPFAM" id="SSF47090">
    <property type="entry name" value="PGBD-like"/>
    <property type="match status" value="1"/>
</dbReference>
<evidence type="ECO:0000256" key="13">
    <source>
        <dbReference type="ARBA" id="ARBA00023049"/>
    </source>
</evidence>
<feature type="binding site" evidence="21">
    <location>
        <position position="317"/>
    </location>
    <ligand>
        <name>Ca(2+)</name>
        <dbReference type="ChEBI" id="CHEBI:29108"/>
        <label>5</label>
    </ligand>
</feature>
<feature type="binding site" evidence="21">
    <location>
        <position position="179"/>
    </location>
    <ligand>
        <name>Ca(2+)</name>
        <dbReference type="ChEBI" id="CHEBI:29108"/>
        <label>2</label>
    </ligand>
</feature>
<evidence type="ECO:0000256" key="5">
    <source>
        <dbReference type="ARBA" id="ARBA00022530"/>
    </source>
</evidence>
<feature type="active site" evidence="19">
    <location>
        <position position="204"/>
    </location>
</feature>
<evidence type="ECO:0000256" key="14">
    <source>
        <dbReference type="ARBA" id="ARBA00023105"/>
    </source>
</evidence>
<dbReference type="GeneTree" id="ENSGT00940000160903"/>
<dbReference type="PROSITE" id="PS00024">
    <property type="entry name" value="HEMOPEXIN"/>
    <property type="match status" value="1"/>
</dbReference>
<feature type="binding site" evidence="21">
    <location>
        <position position="315"/>
    </location>
    <ligand>
        <name>Ca(2+)</name>
        <dbReference type="ChEBI" id="CHEBI:29108"/>
        <label>4</label>
    </ligand>
</feature>
<dbReference type="Ensembl" id="ENSNBRT00000023793.1">
    <property type="protein sequence ID" value="ENSNBRP00000023185.1"/>
    <property type="gene ID" value="ENSNBRG00000017580.1"/>
</dbReference>
<evidence type="ECO:0000256" key="4">
    <source>
        <dbReference type="ARBA" id="ARBA00022525"/>
    </source>
</evidence>
<dbReference type="GO" id="GO:0006508">
    <property type="term" value="P:proteolysis"/>
    <property type="evidence" value="ECO:0007669"/>
    <property type="project" value="UniProtKB-KW"/>
</dbReference>
<keyword evidence="13" id="KW-0482">Metalloprotease</keyword>
<dbReference type="InterPro" id="IPR006026">
    <property type="entry name" value="Peptidase_Metallo"/>
</dbReference>
<keyword evidence="4" id="KW-0964">Secreted</keyword>
<dbReference type="AlphaFoldDB" id="A0A3Q4HIF8"/>
<keyword evidence="6" id="KW-0645">Protease</keyword>
<feature type="binding site" evidence="21">
    <location>
        <position position="221"/>
    </location>
    <ligand>
        <name>Zn(2+)</name>
        <dbReference type="ChEBI" id="CHEBI:29105"/>
        <label>2</label>
        <note>catalytic</note>
    </ligand>
</feature>
<dbReference type="Gene3D" id="3.40.390.10">
    <property type="entry name" value="Collagenase (Catalytic Domain)"/>
    <property type="match status" value="1"/>
</dbReference>
<evidence type="ECO:0000256" key="21">
    <source>
        <dbReference type="PIRSR" id="PIRSR621190-2"/>
    </source>
</evidence>
<comment type="cofactor">
    <cofactor evidence="21">
        <name>Ca(2+)</name>
        <dbReference type="ChEBI" id="CHEBI:29108"/>
    </cofactor>
    <text evidence="21">Can bind about 5 Ca(2+) ions per subunit.</text>
</comment>
<evidence type="ECO:0000256" key="6">
    <source>
        <dbReference type="ARBA" id="ARBA00022670"/>
    </source>
</evidence>
<feature type="binding site" evidence="21">
    <location>
        <position position="144"/>
    </location>
    <ligand>
        <name>Ca(2+)</name>
        <dbReference type="ChEBI" id="CHEBI:29108"/>
        <label>2</label>
    </ligand>
</feature>
<dbReference type="GO" id="GO:0030198">
    <property type="term" value="P:extracellular matrix organization"/>
    <property type="evidence" value="ECO:0007669"/>
    <property type="project" value="TreeGrafter"/>
</dbReference>
<dbReference type="InterPro" id="IPR002477">
    <property type="entry name" value="Peptidoglycan-bd-like"/>
</dbReference>
<evidence type="ECO:0000256" key="16">
    <source>
        <dbReference type="ARBA" id="ARBA00023157"/>
    </source>
</evidence>
<organism evidence="24 25">
    <name type="scientific">Neolamprologus brichardi</name>
    <name type="common">Fairy cichlid</name>
    <name type="synonym">Lamprologus brichardi</name>
    <dbReference type="NCBI Taxonomy" id="32507"/>
    <lineage>
        <taxon>Eukaryota</taxon>
        <taxon>Metazoa</taxon>
        <taxon>Chordata</taxon>
        <taxon>Craniata</taxon>
        <taxon>Vertebrata</taxon>
        <taxon>Euteleostomi</taxon>
        <taxon>Actinopterygii</taxon>
        <taxon>Neopterygii</taxon>
        <taxon>Teleostei</taxon>
        <taxon>Neoteleostei</taxon>
        <taxon>Acanthomorphata</taxon>
        <taxon>Ovalentaria</taxon>
        <taxon>Cichlomorphae</taxon>
        <taxon>Cichliformes</taxon>
        <taxon>Cichlidae</taxon>
        <taxon>African cichlids</taxon>
        <taxon>Pseudocrenilabrinae</taxon>
        <taxon>Lamprologini</taxon>
        <taxon>Neolamprologus</taxon>
    </lineage>
</organism>
<feature type="binding site" evidence="21">
    <location>
        <position position="168"/>
    </location>
    <ligand>
        <name>Zn(2+)</name>
        <dbReference type="ChEBI" id="CHEBI:29105"/>
        <label>1</label>
    </ligand>
</feature>
<keyword evidence="15" id="KW-0865">Zymogen</keyword>
<name>A0A3Q4HIF8_NEOBR</name>
<feature type="binding site" evidence="20">
    <location>
        <position position="207"/>
    </location>
    <ligand>
        <name>Zn(2+)</name>
        <dbReference type="ChEBI" id="CHEBI:29105"/>
        <label>2</label>
        <note>catalytic</note>
    </ligand>
</feature>
<feature type="binding site" evidence="21">
    <location>
        <position position="357"/>
    </location>
    <ligand>
        <name>Ca(2+)</name>
        <dbReference type="ChEBI" id="CHEBI:29108"/>
        <label>5</label>
    </ligand>
</feature>
<dbReference type="GO" id="GO:0030574">
    <property type="term" value="P:collagen catabolic process"/>
    <property type="evidence" value="ECO:0007669"/>
    <property type="project" value="UniProtKB-KW"/>
</dbReference>
<evidence type="ECO:0000313" key="25">
    <source>
        <dbReference type="Proteomes" id="UP000261580"/>
    </source>
</evidence>
<dbReference type="InterPro" id="IPR036365">
    <property type="entry name" value="PGBD-like_sf"/>
</dbReference>
<feature type="binding site" evidence="20">
    <location>
        <position position="203"/>
    </location>
    <ligand>
        <name>Zn(2+)</name>
        <dbReference type="ChEBI" id="CHEBI:29105"/>
        <label>2</label>
        <note>catalytic</note>
    </ligand>
</feature>
<dbReference type="CDD" id="cd04278">
    <property type="entry name" value="ZnMc_MMP"/>
    <property type="match status" value="1"/>
</dbReference>
<evidence type="ECO:0000256" key="22">
    <source>
        <dbReference type="PROSITE-ProRule" id="PRU01011"/>
    </source>
</evidence>
<keyword evidence="16" id="KW-1015">Disulfide bond</keyword>
<dbReference type="SUPFAM" id="SSF55486">
    <property type="entry name" value="Metalloproteases ('zincins'), catalytic domain"/>
    <property type="match status" value="1"/>
</dbReference>
<proteinExistence type="inferred from homology"/>
<evidence type="ECO:0000313" key="24">
    <source>
        <dbReference type="Ensembl" id="ENSNBRP00000023185.1"/>
    </source>
</evidence>
<evidence type="ECO:0000256" key="3">
    <source>
        <dbReference type="ARBA" id="ARBA00018037"/>
    </source>
</evidence>
<dbReference type="PROSITE" id="PS51642">
    <property type="entry name" value="HEMOPEXIN_2"/>
    <property type="match status" value="1"/>
</dbReference>
<evidence type="ECO:0000256" key="11">
    <source>
        <dbReference type="ARBA" id="ARBA00022833"/>
    </source>
</evidence>
<comment type="similarity">
    <text evidence="2">Belongs to the peptidase M10A family.</text>
</comment>
<dbReference type="SUPFAM" id="SSF50923">
    <property type="entry name" value="Hemopexin-like domain"/>
    <property type="match status" value="1"/>
</dbReference>
<dbReference type="InterPro" id="IPR018487">
    <property type="entry name" value="Hemopexin-like_repeat"/>
</dbReference>
<protein>
    <recommendedName>
        <fullName evidence="3">Collagenase 3</fullName>
    </recommendedName>
    <alternativeName>
        <fullName evidence="18">Matrix metalloproteinase-13</fullName>
    </alternativeName>
</protein>
<keyword evidence="9" id="KW-0677">Repeat</keyword>
<dbReference type="PANTHER" id="PTHR10201:SF165">
    <property type="entry name" value="COLLAGENASE 3"/>
    <property type="match status" value="1"/>
</dbReference>
<feature type="binding site" evidence="21">
    <location>
        <position position="183"/>
    </location>
    <ligand>
        <name>Ca(2+)</name>
        <dbReference type="ChEBI" id="CHEBI:29108"/>
        <label>3</label>
    </ligand>
</feature>
<accession>A0A3Q4HIF8</accession>
<keyword evidence="12 21" id="KW-0106">Calcium</keyword>
<feature type="binding site" evidence="20">
    <location>
        <position position="213"/>
    </location>
    <ligand>
        <name>Zn(2+)</name>
        <dbReference type="ChEBI" id="CHEBI:29105"/>
        <label>2</label>
        <note>catalytic</note>
    </ligand>
</feature>
<evidence type="ECO:0000256" key="12">
    <source>
        <dbReference type="ARBA" id="ARBA00022837"/>
    </source>
</evidence>
<dbReference type="GO" id="GO:0031012">
    <property type="term" value="C:extracellular matrix"/>
    <property type="evidence" value="ECO:0007669"/>
    <property type="project" value="InterPro"/>
</dbReference>
<dbReference type="InterPro" id="IPR000585">
    <property type="entry name" value="Hemopexin-like_dom"/>
</dbReference>
<feature type="binding site" evidence="21">
    <location>
        <position position="186"/>
    </location>
    <ligand>
        <name>Ca(2+)</name>
        <dbReference type="ChEBI" id="CHEBI:29108"/>
        <label>3</label>
    </ligand>
</feature>
<evidence type="ECO:0000256" key="18">
    <source>
        <dbReference type="ARBA" id="ARBA00031807"/>
    </source>
</evidence>
<dbReference type="GO" id="GO:0008270">
    <property type="term" value="F:zinc ion binding"/>
    <property type="evidence" value="ECO:0007669"/>
    <property type="project" value="InterPro"/>
</dbReference>
<keyword evidence="17" id="KW-0325">Glycoprotein</keyword>
<reference evidence="24" key="2">
    <citation type="submission" date="2025-09" db="UniProtKB">
        <authorList>
            <consortium name="Ensembl"/>
        </authorList>
    </citation>
    <scope>IDENTIFICATION</scope>
</reference>
<feature type="binding site" evidence="21">
    <location>
        <position position="110"/>
    </location>
    <ligand>
        <name>Ca(2+)</name>
        <dbReference type="ChEBI" id="CHEBI:29108"/>
        <label>1</label>
    </ligand>
</feature>
<dbReference type="PIRSF" id="PIRSF001191">
    <property type="entry name" value="Peptidase_M10A_matrix"/>
    <property type="match status" value="1"/>
</dbReference>
<evidence type="ECO:0000256" key="1">
    <source>
        <dbReference type="ARBA" id="ARBA00004498"/>
    </source>
</evidence>
<evidence type="ECO:0000256" key="8">
    <source>
        <dbReference type="ARBA" id="ARBA00022729"/>
    </source>
</evidence>
<dbReference type="InterPro" id="IPR021190">
    <property type="entry name" value="Pept_M10A"/>
</dbReference>
<dbReference type="SMART" id="SM00120">
    <property type="entry name" value="HX"/>
    <property type="match status" value="1"/>
</dbReference>
<feature type="repeat" description="Hemopexin" evidence="22">
    <location>
        <begin position="351"/>
        <end position="395"/>
    </location>
</feature>
<feature type="binding site" evidence="21">
    <location>
        <position position="155"/>
    </location>
    <ligand>
        <name>Zn(2+)</name>
        <dbReference type="ChEBI" id="CHEBI:29105"/>
        <label>1</label>
    </ligand>
</feature>
<comment type="subcellular location">
    <subcellularLocation>
        <location evidence="1">Secreted</location>
        <location evidence="1">Extracellular space</location>
        <location evidence="1">Extracellular matrix</location>
    </subcellularLocation>
</comment>
<keyword evidence="7 20" id="KW-0479">Metal-binding</keyword>
<dbReference type="FunFam" id="3.40.390.10:FF:000007">
    <property type="entry name" value="Collagenase 3"/>
    <property type="match status" value="1"/>
</dbReference>
<feature type="binding site" evidence="21">
    <location>
        <position position="272"/>
    </location>
    <ligand>
        <name>Ca(2+)</name>
        <dbReference type="ChEBI" id="CHEBI:29108"/>
        <label>4</label>
    </ligand>
</feature>
<feature type="binding site" description="in inhibited form" evidence="21">
    <location>
        <position position="78"/>
    </location>
    <ligand>
        <name>Zn(2+)</name>
        <dbReference type="ChEBI" id="CHEBI:29105"/>
        <label>2</label>
        <note>catalytic</note>
    </ligand>
</feature>
<evidence type="ECO:0000259" key="23">
    <source>
        <dbReference type="SMART" id="SM00235"/>
    </source>
</evidence>
<evidence type="ECO:0000256" key="17">
    <source>
        <dbReference type="ARBA" id="ARBA00023180"/>
    </source>
</evidence>
<evidence type="ECO:0000256" key="19">
    <source>
        <dbReference type="PIRSR" id="PIRSR001191-1"/>
    </source>
</evidence>
<keyword evidence="5" id="KW-0272">Extracellular matrix</keyword>
<dbReference type="InterPro" id="IPR001818">
    <property type="entry name" value="Pept_M10_metallopeptidase"/>
</dbReference>
<evidence type="ECO:0000256" key="2">
    <source>
        <dbReference type="ARBA" id="ARBA00010370"/>
    </source>
</evidence>
<dbReference type="GO" id="GO:0005615">
    <property type="term" value="C:extracellular space"/>
    <property type="evidence" value="ECO:0007669"/>
    <property type="project" value="TreeGrafter"/>
</dbReference>
<feature type="binding site" evidence="21">
    <location>
        <position position="186"/>
    </location>
    <ligand>
        <name>Ca(2+)</name>
        <dbReference type="ChEBI" id="CHEBI:29108"/>
        <label>1</label>
    </ligand>
</feature>
<evidence type="ECO:0000256" key="20">
    <source>
        <dbReference type="PIRSR" id="PIRSR001191-2"/>
    </source>
</evidence>
<evidence type="ECO:0000256" key="10">
    <source>
        <dbReference type="ARBA" id="ARBA00022801"/>
    </source>
</evidence>
<feature type="domain" description="Peptidase metallopeptidase" evidence="23">
    <location>
        <begin position="91"/>
        <end position="249"/>
    </location>
</feature>
<dbReference type="PANTHER" id="PTHR10201">
    <property type="entry name" value="MATRIX METALLOPROTEINASE"/>
    <property type="match status" value="1"/>
</dbReference>
<dbReference type="GO" id="GO:0004222">
    <property type="term" value="F:metalloendopeptidase activity"/>
    <property type="evidence" value="ECO:0007669"/>
    <property type="project" value="InterPro"/>
</dbReference>
<feature type="binding site" evidence="21">
    <location>
        <position position="400"/>
    </location>
    <ligand>
        <name>Ca(2+)</name>
        <dbReference type="ChEBI" id="CHEBI:29108"/>
        <label>4</label>
    </ligand>
</feature>
<keyword evidence="25" id="KW-1185">Reference proteome</keyword>
<evidence type="ECO:0000256" key="9">
    <source>
        <dbReference type="ARBA" id="ARBA00022737"/>
    </source>
</evidence>
<feature type="binding site" evidence="21">
    <location>
        <position position="181"/>
    </location>
    <ligand>
        <name>Zn(2+)</name>
        <dbReference type="ChEBI" id="CHEBI:29105"/>
        <label>1</label>
    </ligand>
</feature>
<dbReference type="PRINTS" id="PR00138">
    <property type="entry name" value="MATRIXIN"/>
</dbReference>
<dbReference type="SMART" id="SM00235">
    <property type="entry name" value="ZnMc"/>
    <property type="match status" value="1"/>
</dbReference>
<keyword evidence="14" id="KW-0177">Collagen degradation</keyword>
<keyword evidence="11 20" id="KW-0862">Zinc</keyword>
<dbReference type="InterPro" id="IPR033739">
    <property type="entry name" value="M10A_MMP"/>
</dbReference>
<keyword evidence="8" id="KW-0732">Signal</keyword>
<evidence type="ECO:0000256" key="7">
    <source>
        <dbReference type="ARBA" id="ARBA00022723"/>
    </source>
</evidence>
<dbReference type="InterPro" id="IPR018486">
    <property type="entry name" value="Hemopexin_CS"/>
</dbReference>
<evidence type="ECO:0000256" key="15">
    <source>
        <dbReference type="ARBA" id="ARBA00023145"/>
    </source>
</evidence>
<feature type="binding site" evidence="21">
    <location>
        <position position="153"/>
    </location>
    <ligand>
        <name>Zn(2+)</name>
        <dbReference type="ChEBI" id="CHEBI:29105"/>
        <label>1</label>
    </ligand>
</feature>
<dbReference type="Gene3D" id="2.110.10.10">
    <property type="entry name" value="Hemopexin-like domain"/>
    <property type="match status" value="1"/>
</dbReference>
<feature type="binding site" evidence="21">
    <location>
        <position position="160"/>
    </location>
    <ligand>
        <name>Ca(2+)</name>
        <dbReference type="ChEBI" id="CHEBI:29108"/>
        <label>3</label>
    </ligand>
</feature>
<dbReference type="Pfam" id="PF01471">
    <property type="entry name" value="PG_binding_1"/>
    <property type="match status" value="1"/>
</dbReference>
<dbReference type="Pfam" id="PF00413">
    <property type="entry name" value="Peptidase_M10"/>
    <property type="match status" value="1"/>
</dbReference>
<feature type="binding site" evidence="21">
    <location>
        <position position="161"/>
    </location>
    <ligand>
        <name>Ca(2+)</name>
        <dbReference type="ChEBI" id="CHEBI:29108"/>
        <label>3</label>
    </ligand>
</feature>
<dbReference type="Proteomes" id="UP000261580">
    <property type="component" value="Unassembled WGS sequence"/>
</dbReference>
<dbReference type="Pfam" id="PF00045">
    <property type="entry name" value="Hemopexin"/>
    <property type="match status" value="1"/>
</dbReference>
<reference evidence="24" key="1">
    <citation type="submission" date="2025-08" db="UniProtKB">
        <authorList>
            <consortium name="Ensembl"/>
        </authorList>
    </citation>
    <scope>IDENTIFICATION</scope>
</reference>
<dbReference type="InterPro" id="IPR024079">
    <property type="entry name" value="MetalloPept_cat_dom_sf"/>
</dbReference>
<keyword evidence="10" id="KW-0378">Hydrolase</keyword>